<sequence>MRIPTDLGGCGSVKDGSAILNGEQGSRDGSTDMGLKQGVDVVSSKIRVEMDERLDKCRSGVLRTERSRRPVRSRIAAIPPLIKIDGCDVWHGEKDVVVESCWRWDGDEGDGSIESARKQQMDGIVL</sequence>
<organism evidence="2 3">
    <name type="scientific">Dendrobium catenatum</name>
    <dbReference type="NCBI Taxonomy" id="906689"/>
    <lineage>
        <taxon>Eukaryota</taxon>
        <taxon>Viridiplantae</taxon>
        <taxon>Streptophyta</taxon>
        <taxon>Embryophyta</taxon>
        <taxon>Tracheophyta</taxon>
        <taxon>Spermatophyta</taxon>
        <taxon>Magnoliopsida</taxon>
        <taxon>Liliopsida</taxon>
        <taxon>Asparagales</taxon>
        <taxon>Orchidaceae</taxon>
        <taxon>Epidendroideae</taxon>
        <taxon>Malaxideae</taxon>
        <taxon>Dendrobiinae</taxon>
        <taxon>Dendrobium</taxon>
    </lineage>
</organism>
<dbReference type="EMBL" id="KZ502846">
    <property type="protein sequence ID" value="PKU71956.1"/>
    <property type="molecule type" value="Genomic_DNA"/>
</dbReference>
<evidence type="ECO:0000313" key="3">
    <source>
        <dbReference type="Proteomes" id="UP000233837"/>
    </source>
</evidence>
<feature type="region of interest" description="Disordered" evidence="1">
    <location>
        <begin position="1"/>
        <end position="35"/>
    </location>
</feature>
<evidence type="ECO:0000313" key="2">
    <source>
        <dbReference type="EMBL" id="PKU71956.1"/>
    </source>
</evidence>
<reference evidence="2 3" key="1">
    <citation type="journal article" date="2016" name="Sci. Rep.">
        <title>The Dendrobium catenatum Lindl. genome sequence provides insights into polysaccharide synthase, floral development and adaptive evolution.</title>
        <authorList>
            <person name="Zhang G.Q."/>
            <person name="Xu Q."/>
            <person name="Bian C."/>
            <person name="Tsai W.C."/>
            <person name="Yeh C.M."/>
            <person name="Liu K.W."/>
            <person name="Yoshida K."/>
            <person name="Zhang L.S."/>
            <person name="Chang S.B."/>
            <person name="Chen F."/>
            <person name="Shi Y."/>
            <person name="Su Y.Y."/>
            <person name="Zhang Y.Q."/>
            <person name="Chen L.J."/>
            <person name="Yin Y."/>
            <person name="Lin M."/>
            <person name="Huang H."/>
            <person name="Deng H."/>
            <person name="Wang Z.W."/>
            <person name="Zhu S.L."/>
            <person name="Zhao X."/>
            <person name="Deng C."/>
            <person name="Niu S.C."/>
            <person name="Huang J."/>
            <person name="Wang M."/>
            <person name="Liu G.H."/>
            <person name="Yang H.J."/>
            <person name="Xiao X.J."/>
            <person name="Hsiao Y.Y."/>
            <person name="Wu W.L."/>
            <person name="Chen Y.Y."/>
            <person name="Mitsuda N."/>
            <person name="Ohme-Takagi M."/>
            <person name="Luo Y.B."/>
            <person name="Van de Peer Y."/>
            <person name="Liu Z.J."/>
        </authorList>
    </citation>
    <scope>NUCLEOTIDE SEQUENCE [LARGE SCALE GENOMIC DNA]</scope>
    <source>
        <tissue evidence="2">The whole plant</tissue>
    </source>
</reference>
<reference evidence="2 3" key="2">
    <citation type="journal article" date="2017" name="Nature">
        <title>The Apostasia genome and the evolution of orchids.</title>
        <authorList>
            <person name="Zhang G.Q."/>
            <person name="Liu K.W."/>
            <person name="Li Z."/>
            <person name="Lohaus R."/>
            <person name="Hsiao Y.Y."/>
            <person name="Niu S.C."/>
            <person name="Wang J.Y."/>
            <person name="Lin Y.C."/>
            <person name="Xu Q."/>
            <person name="Chen L.J."/>
            <person name="Yoshida K."/>
            <person name="Fujiwara S."/>
            <person name="Wang Z.W."/>
            <person name="Zhang Y.Q."/>
            <person name="Mitsuda N."/>
            <person name="Wang M."/>
            <person name="Liu G.H."/>
            <person name="Pecoraro L."/>
            <person name="Huang H.X."/>
            <person name="Xiao X.J."/>
            <person name="Lin M."/>
            <person name="Wu X.Y."/>
            <person name="Wu W.L."/>
            <person name="Chen Y.Y."/>
            <person name="Chang S.B."/>
            <person name="Sakamoto S."/>
            <person name="Ohme-Takagi M."/>
            <person name="Yagi M."/>
            <person name="Zeng S.J."/>
            <person name="Shen C.Y."/>
            <person name="Yeh C.M."/>
            <person name="Luo Y.B."/>
            <person name="Tsai W.C."/>
            <person name="Van de Peer Y."/>
            <person name="Liu Z.J."/>
        </authorList>
    </citation>
    <scope>NUCLEOTIDE SEQUENCE [LARGE SCALE GENOMIC DNA]</scope>
    <source>
        <tissue evidence="2">The whole plant</tissue>
    </source>
</reference>
<protein>
    <submittedName>
        <fullName evidence="2">Uncharacterized protein</fullName>
    </submittedName>
</protein>
<dbReference type="Proteomes" id="UP000233837">
    <property type="component" value="Unassembled WGS sequence"/>
</dbReference>
<evidence type="ECO:0000256" key="1">
    <source>
        <dbReference type="SAM" id="MobiDB-lite"/>
    </source>
</evidence>
<gene>
    <name evidence="2" type="ORF">MA16_Dca024314</name>
</gene>
<keyword evidence="3" id="KW-1185">Reference proteome</keyword>
<proteinExistence type="predicted"/>
<accession>A0A2I0W8G5</accession>
<dbReference type="AlphaFoldDB" id="A0A2I0W8G5"/>
<name>A0A2I0W8G5_9ASPA</name>